<feature type="transmembrane region" description="Helical" evidence="1">
    <location>
        <begin position="53"/>
        <end position="79"/>
    </location>
</feature>
<evidence type="ECO:0000256" key="2">
    <source>
        <dbReference type="SAM" id="SignalP"/>
    </source>
</evidence>
<sequence length="121" mass="12809">MKYLYSFLLAVLGLAPGILSAAGIQSSGPNLSTVAKKAEFSENVLLPEIVGTVINAVLSLVGLIFLVLMVYAGILWMTARGDESKVEKAKTIIEASLIGLFITVSAYAITVFLTGRFETAP</sequence>
<evidence type="ECO:0000313" key="3">
    <source>
        <dbReference type="EMBL" id="KKW42726.1"/>
    </source>
</evidence>
<keyword evidence="1" id="KW-0812">Transmembrane</keyword>
<keyword evidence="2" id="KW-0732">Signal</keyword>
<proteinExistence type="predicted"/>
<name>A0A0G1YHL8_9BACT</name>
<dbReference type="AlphaFoldDB" id="A0A0G1YHL8"/>
<gene>
    <name evidence="3" type="ORF">UY92_C0004G0062</name>
</gene>
<comment type="caution">
    <text evidence="3">The sequence shown here is derived from an EMBL/GenBank/DDBJ whole genome shotgun (WGS) entry which is preliminary data.</text>
</comment>
<feature type="chain" id="PRO_5002541208" evidence="2">
    <location>
        <begin position="22"/>
        <end position="121"/>
    </location>
</feature>
<feature type="transmembrane region" description="Helical" evidence="1">
    <location>
        <begin position="91"/>
        <end position="113"/>
    </location>
</feature>
<organism evidence="3 4">
    <name type="scientific">Candidatus Magasanikbacteria bacterium GW2011_GWA2_56_11</name>
    <dbReference type="NCBI Taxonomy" id="1619044"/>
    <lineage>
        <taxon>Bacteria</taxon>
        <taxon>Candidatus Magasanikiibacteriota</taxon>
    </lineage>
</organism>
<dbReference type="EMBL" id="LCRX01000004">
    <property type="protein sequence ID" value="KKW42726.1"/>
    <property type="molecule type" value="Genomic_DNA"/>
</dbReference>
<dbReference type="Proteomes" id="UP000033870">
    <property type="component" value="Unassembled WGS sequence"/>
</dbReference>
<dbReference type="Pfam" id="PF18895">
    <property type="entry name" value="T4SS_pilin"/>
    <property type="match status" value="1"/>
</dbReference>
<accession>A0A0G1YHL8</accession>
<feature type="signal peptide" evidence="2">
    <location>
        <begin position="1"/>
        <end position="21"/>
    </location>
</feature>
<evidence type="ECO:0000313" key="4">
    <source>
        <dbReference type="Proteomes" id="UP000033870"/>
    </source>
</evidence>
<dbReference type="STRING" id="1619044.UY92_C0004G0062"/>
<dbReference type="InterPro" id="IPR043993">
    <property type="entry name" value="T4SS_pilin"/>
</dbReference>
<reference evidence="3 4" key="1">
    <citation type="journal article" date="2015" name="Nature">
        <title>rRNA introns, odd ribosomes, and small enigmatic genomes across a large radiation of phyla.</title>
        <authorList>
            <person name="Brown C.T."/>
            <person name="Hug L.A."/>
            <person name="Thomas B.C."/>
            <person name="Sharon I."/>
            <person name="Castelle C.J."/>
            <person name="Singh A."/>
            <person name="Wilkins M.J."/>
            <person name="Williams K.H."/>
            <person name="Banfield J.F."/>
        </authorList>
    </citation>
    <scope>NUCLEOTIDE SEQUENCE [LARGE SCALE GENOMIC DNA]</scope>
</reference>
<keyword evidence="1" id="KW-1133">Transmembrane helix</keyword>
<evidence type="ECO:0000256" key="1">
    <source>
        <dbReference type="SAM" id="Phobius"/>
    </source>
</evidence>
<protein>
    <submittedName>
        <fullName evidence="3">Uncharacterized protein</fullName>
    </submittedName>
</protein>
<keyword evidence="1" id="KW-0472">Membrane</keyword>